<evidence type="ECO:0000313" key="2">
    <source>
        <dbReference type="Proteomes" id="UP000614811"/>
    </source>
</evidence>
<dbReference type="EMBL" id="BMXA01000002">
    <property type="protein sequence ID" value="GHA04750.1"/>
    <property type="molecule type" value="Genomic_DNA"/>
</dbReference>
<dbReference type="Proteomes" id="UP000614811">
    <property type="component" value="Unassembled WGS sequence"/>
</dbReference>
<evidence type="ECO:0000313" key="1">
    <source>
        <dbReference type="EMBL" id="GHA04750.1"/>
    </source>
</evidence>
<proteinExistence type="predicted"/>
<dbReference type="AlphaFoldDB" id="A0A918VJS9"/>
<gene>
    <name evidence="1" type="ORF">GCM10008090_12740</name>
</gene>
<reference evidence="1" key="1">
    <citation type="journal article" date="2014" name="Int. J. Syst. Evol. Microbiol.">
        <title>Complete genome sequence of Corynebacterium casei LMG S-19264T (=DSM 44701T), isolated from a smear-ripened cheese.</title>
        <authorList>
            <consortium name="US DOE Joint Genome Institute (JGI-PGF)"/>
            <person name="Walter F."/>
            <person name="Albersmeier A."/>
            <person name="Kalinowski J."/>
            <person name="Ruckert C."/>
        </authorList>
    </citation>
    <scope>NUCLEOTIDE SEQUENCE</scope>
    <source>
        <strain evidence="1">KCTC 12711</strain>
    </source>
</reference>
<organism evidence="1 2">
    <name type="scientific">Arenicella chitinivorans</name>
    <dbReference type="NCBI Taxonomy" id="1329800"/>
    <lineage>
        <taxon>Bacteria</taxon>
        <taxon>Pseudomonadati</taxon>
        <taxon>Pseudomonadota</taxon>
        <taxon>Gammaproteobacteria</taxon>
        <taxon>Arenicellales</taxon>
        <taxon>Arenicellaceae</taxon>
        <taxon>Arenicella</taxon>
    </lineage>
</organism>
<dbReference type="RefSeq" id="WP_189399205.1">
    <property type="nucleotide sequence ID" value="NZ_BMXA01000002.1"/>
</dbReference>
<evidence type="ECO:0008006" key="3">
    <source>
        <dbReference type="Google" id="ProtNLM"/>
    </source>
</evidence>
<protein>
    <recommendedName>
        <fullName evidence="3">Lipoprotein</fullName>
    </recommendedName>
</protein>
<keyword evidence="2" id="KW-1185">Reference proteome</keyword>
<sequence>MRFMSVVFGLFLAGCAAKHDSAILVFTGSAPADYQSLPQSVQLLACNNTQINTEMAWNQRTLKSVPYGWQTDGKDEFFISKYYVASPPVPKTFKPGKPITLGVLSQDHFSLYEDDEVVPIFFDYTLLDPIKLADIKVDYGNRLDGVAACADYGINTIPINIRCPSFKYRGSDQYGLGKGIAQLSREQENRVLTDHGHLFIPLRIEPESNPHIDPPLEGCTAEILNDIILEHQVYFGTAANHVSKIDLTKAYRQFVSHQTPITLYCRPRPQDQLAAGCAPLLPLDPEKSE</sequence>
<comment type="caution">
    <text evidence="1">The sequence shown here is derived from an EMBL/GenBank/DDBJ whole genome shotgun (WGS) entry which is preliminary data.</text>
</comment>
<name>A0A918VJS9_9GAMM</name>
<dbReference type="PROSITE" id="PS51257">
    <property type="entry name" value="PROKAR_LIPOPROTEIN"/>
    <property type="match status" value="1"/>
</dbReference>
<accession>A0A918VJS9</accession>
<reference evidence="1" key="2">
    <citation type="submission" date="2020-09" db="EMBL/GenBank/DDBJ databases">
        <authorList>
            <person name="Sun Q."/>
            <person name="Kim S."/>
        </authorList>
    </citation>
    <scope>NUCLEOTIDE SEQUENCE</scope>
    <source>
        <strain evidence="1">KCTC 12711</strain>
    </source>
</reference>